<reference evidence="1 2" key="1">
    <citation type="journal article" date="2013" name="PLoS ONE">
        <title>Assembly-driven community genomics of a hypersaline microbial ecosystem.</title>
        <authorList>
            <person name="Podell S."/>
            <person name="Ugalde J.A."/>
            <person name="Narasingarao P."/>
            <person name="Banfield J.F."/>
            <person name="Heidelberg K.B."/>
            <person name="Allen E.E."/>
        </authorList>
    </citation>
    <scope>NUCLEOTIDE SEQUENCE [LARGE SCALE GENOMIC DNA]</scope>
    <source>
        <strain evidence="2">J07HQW1</strain>
    </source>
</reference>
<dbReference type="EMBL" id="KE356560">
    <property type="protein sequence ID" value="ERG93354.1"/>
    <property type="molecule type" value="Genomic_DNA"/>
</dbReference>
<sequence>MMLFEHLLYLWKKWSIARIKADESTFITFEMSLLIYRVSRTVADVQYRGNVLMPAV</sequence>
<protein>
    <submittedName>
        <fullName evidence="1">Uncharacterized protein</fullName>
    </submittedName>
</protein>
<dbReference type="AlphaFoldDB" id="U1MT12"/>
<organism evidence="1 2">
    <name type="scientific">Haloquadratum walsbyi J07HQW1</name>
    <dbReference type="NCBI Taxonomy" id="1238424"/>
    <lineage>
        <taxon>Archaea</taxon>
        <taxon>Methanobacteriati</taxon>
        <taxon>Methanobacteriota</taxon>
        <taxon>Stenosarchaea group</taxon>
        <taxon>Halobacteria</taxon>
        <taxon>Halobacteriales</taxon>
        <taxon>Haloferacaceae</taxon>
        <taxon>Haloquadratum</taxon>
    </lineage>
</organism>
<evidence type="ECO:0000313" key="1">
    <source>
        <dbReference type="EMBL" id="ERG93354.1"/>
    </source>
</evidence>
<dbReference type="Proteomes" id="UP000030649">
    <property type="component" value="Unassembled WGS sequence"/>
</dbReference>
<gene>
    <name evidence="1" type="ORF">J07HQW1_03415</name>
</gene>
<proteinExistence type="predicted"/>
<evidence type="ECO:0000313" key="2">
    <source>
        <dbReference type="Proteomes" id="UP000030649"/>
    </source>
</evidence>
<accession>U1MT12</accession>
<dbReference type="STRING" id="1238424.J07HQW1_03415"/>
<name>U1MT12_9EURY</name>
<dbReference type="HOGENOM" id="CLU_3003101_0_0_2"/>